<dbReference type="RefSeq" id="WP_213497157.1">
    <property type="nucleotide sequence ID" value="NZ_CP074694.1"/>
</dbReference>
<dbReference type="Proteomes" id="UP000676194">
    <property type="component" value="Chromosome"/>
</dbReference>
<gene>
    <name evidence="1" type="ORF">KIH39_26380</name>
</gene>
<evidence type="ECO:0000313" key="1">
    <source>
        <dbReference type="EMBL" id="QVL32317.1"/>
    </source>
</evidence>
<reference evidence="1" key="1">
    <citation type="submission" date="2021-05" db="EMBL/GenBank/DDBJ databases">
        <title>Complete genome sequence of the cellulolytic planctomycete Telmatocola sphagniphila SP2T and characterization of the first cellulase from planctomycetes.</title>
        <authorList>
            <person name="Rakitin A.L."/>
            <person name="Beletsky A.V."/>
            <person name="Naumoff D.G."/>
            <person name="Kulichevskaya I.S."/>
            <person name="Mardanov A.V."/>
            <person name="Ravin N.V."/>
            <person name="Dedysh S.N."/>
        </authorList>
    </citation>
    <scope>NUCLEOTIDE SEQUENCE</scope>
    <source>
        <strain evidence="1">SP2T</strain>
    </source>
</reference>
<dbReference type="KEGG" id="tsph:KIH39_26380"/>
<keyword evidence="2" id="KW-1185">Reference proteome</keyword>
<evidence type="ECO:0000313" key="2">
    <source>
        <dbReference type="Proteomes" id="UP000676194"/>
    </source>
</evidence>
<dbReference type="EMBL" id="CP074694">
    <property type="protein sequence ID" value="QVL32317.1"/>
    <property type="molecule type" value="Genomic_DNA"/>
</dbReference>
<name>A0A8E6EV98_9BACT</name>
<accession>A0A8E6EV98</accession>
<proteinExistence type="predicted"/>
<protein>
    <submittedName>
        <fullName evidence="1">Uncharacterized protein</fullName>
    </submittedName>
</protein>
<dbReference type="AlphaFoldDB" id="A0A8E6EV98"/>
<organism evidence="1 2">
    <name type="scientific">Telmatocola sphagniphila</name>
    <dbReference type="NCBI Taxonomy" id="1123043"/>
    <lineage>
        <taxon>Bacteria</taxon>
        <taxon>Pseudomonadati</taxon>
        <taxon>Planctomycetota</taxon>
        <taxon>Planctomycetia</taxon>
        <taxon>Gemmatales</taxon>
        <taxon>Gemmataceae</taxon>
    </lineage>
</organism>
<sequence length="85" mass="9875">MSLTAAIKPHRMKRTEVCFPENAEDAQLRFRDGSGLLCVSIDGEVEDFWLNPSEEESLLEFLMARKIAREYERLGGLDRFQKRAR</sequence>